<proteinExistence type="inferred from homology"/>
<comment type="similarity">
    <text evidence="2">Belongs to the UPF0382 family.</text>
</comment>
<organism evidence="7 8">
    <name type="scientific">Candidatus Muproteobacteria bacterium RBG_16_62_13</name>
    <dbReference type="NCBI Taxonomy" id="1817756"/>
    <lineage>
        <taxon>Bacteria</taxon>
        <taxon>Pseudomonadati</taxon>
        <taxon>Pseudomonadota</taxon>
        <taxon>Candidatus Muproteobacteria</taxon>
    </lineage>
</organism>
<feature type="transmembrane region" description="Helical" evidence="6">
    <location>
        <begin position="46"/>
        <end position="67"/>
    </location>
</feature>
<feature type="transmembrane region" description="Helical" evidence="6">
    <location>
        <begin position="74"/>
        <end position="93"/>
    </location>
</feature>
<comment type="subcellular location">
    <subcellularLocation>
        <location evidence="1">Membrane</location>
        <topology evidence="1">Multi-pass membrane protein</topology>
    </subcellularLocation>
</comment>
<evidence type="ECO:0000256" key="4">
    <source>
        <dbReference type="ARBA" id="ARBA00022989"/>
    </source>
</evidence>
<evidence type="ECO:0000256" key="5">
    <source>
        <dbReference type="ARBA" id="ARBA00023136"/>
    </source>
</evidence>
<evidence type="ECO:0000256" key="2">
    <source>
        <dbReference type="ARBA" id="ARBA00009694"/>
    </source>
</evidence>
<keyword evidence="3 6" id="KW-0812">Transmembrane</keyword>
<dbReference type="EMBL" id="MFSQ01000002">
    <property type="protein sequence ID" value="OGI41698.1"/>
    <property type="molecule type" value="Genomic_DNA"/>
</dbReference>
<evidence type="ECO:0000256" key="3">
    <source>
        <dbReference type="ARBA" id="ARBA00022692"/>
    </source>
</evidence>
<keyword evidence="4 6" id="KW-1133">Transmembrane helix</keyword>
<dbReference type="PANTHER" id="PTHR43461">
    <property type="entry name" value="TRANSMEMBRANE PROTEIN 256"/>
    <property type="match status" value="1"/>
</dbReference>
<dbReference type="InterPro" id="IPR006696">
    <property type="entry name" value="DUF423"/>
</dbReference>
<protein>
    <recommendedName>
        <fullName evidence="9">DUF423 domain-containing protein</fullName>
    </recommendedName>
</protein>
<dbReference type="Pfam" id="PF04241">
    <property type="entry name" value="DUF423"/>
    <property type="match status" value="1"/>
</dbReference>
<dbReference type="GO" id="GO:0005886">
    <property type="term" value="C:plasma membrane"/>
    <property type="evidence" value="ECO:0007669"/>
    <property type="project" value="TreeGrafter"/>
</dbReference>
<evidence type="ECO:0000256" key="1">
    <source>
        <dbReference type="ARBA" id="ARBA00004141"/>
    </source>
</evidence>
<dbReference type="Proteomes" id="UP000178379">
    <property type="component" value="Unassembled WGS sequence"/>
</dbReference>
<evidence type="ECO:0000313" key="7">
    <source>
        <dbReference type="EMBL" id="OGI41698.1"/>
    </source>
</evidence>
<dbReference type="AlphaFoldDB" id="A0A1F6T999"/>
<name>A0A1F6T999_9PROT</name>
<comment type="caution">
    <text evidence="7">The sequence shown here is derived from an EMBL/GenBank/DDBJ whole genome shotgun (WGS) entry which is preliminary data.</text>
</comment>
<evidence type="ECO:0000313" key="8">
    <source>
        <dbReference type="Proteomes" id="UP000178379"/>
    </source>
</evidence>
<evidence type="ECO:0008006" key="9">
    <source>
        <dbReference type="Google" id="ProtNLM"/>
    </source>
</evidence>
<keyword evidence="5 6" id="KW-0472">Membrane</keyword>
<accession>A0A1F6T999</accession>
<feature type="transmembrane region" description="Helical" evidence="6">
    <location>
        <begin position="99"/>
        <end position="123"/>
    </location>
</feature>
<gene>
    <name evidence="7" type="ORF">A2140_03615</name>
</gene>
<reference evidence="7 8" key="1">
    <citation type="journal article" date="2016" name="Nat. Commun.">
        <title>Thousands of microbial genomes shed light on interconnected biogeochemical processes in an aquifer system.</title>
        <authorList>
            <person name="Anantharaman K."/>
            <person name="Brown C.T."/>
            <person name="Hug L.A."/>
            <person name="Sharon I."/>
            <person name="Castelle C.J."/>
            <person name="Probst A.J."/>
            <person name="Thomas B.C."/>
            <person name="Singh A."/>
            <person name="Wilkins M.J."/>
            <person name="Karaoz U."/>
            <person name="Brodie E.L."/>
            <person name="Williams K.H."/>
            <person name="Hubbard S.S."/>
            <person name="Banfield J.F."/>
        </authorList>
    </citation>
    <scope>NUCLEOTIDE SEQUENCE [LARGE SCALE GENOMIC DNA]</scope>
</reference>
<evidence type="ECO:0000256" key="6">
    <source>
        <dbReference type="SAM" id="Phobius"/>
    </source>
</evidence>
<sequence length="126" mass="13284">MIFYKPFILIGCTAALLAVVFGAFDAHALKARVGADLLAVFQTGVQYHFYHALGLILVGILAGTLAATGWTRAAGWLMLAGIVIFSGSLYLLVLTGQRWLGMFTPIGGVAFILAWAALAVAVVKSN</sequence>
<dbReference type="PANTHER" id="PTHR43461:SF1">
    <property type="entry name" value="TRANSMEMBRANE PROTEIN 256"/>
    <property type="match status" value="1"/>
</dbReference>